<evidence type="ECO:0000256" key="1">
    <source>
        <dbReference type="ARBA" id="ARBA00022801"/>
    </source>
</evidence>
<dbReference type="PANTHER" id="PTHR48081">
    <property type="entry name" value="AB HYDROLASE SUPERFAMILY PROTEIN C4A8.06C"/>
    <property type="match status" value="1"/>
</dbReference>
<dbReference type="AlphaFoldDB" id="A0A318H682"/>
<evidence type="ECO:0000313" key="3">
    <source>
        <dbReference type="EMBL" id="PXW99855.1"/>
    </source>
</evidence>
<organism evidence="3 4">
    <name type="scientific">Mycolicibacterium moriokaense</name>
    <dbReference type="NCBI Taxonomy" id="39691"/>
    <lineage>
        <taxon>Bacteria</taxon>
        <taxon>Bacillati</taxon>
        <taxon>Actinomycetota</taxon>
        <taxon>Actinomycetes</taxon>
        <taxon>Mycobacteriales</taxon>
        <taxon>Mycobacteriaceae</taxon>
        <taxon>Mycolicibacterium</taxon>
    </lineage>
</organism>
<dbReference type="Pfam" id="PF07859">
    <property type="entry name" value="Abhydrolase_3"/>
    <property type="match status" value="1"/>
</dbReference>
<dbReference type="InterPro" id="IPR013094">
    <property type="entry name" value="AB_hydrolase_3"/>
</dbReference>
<protein>
    <submittedName>
        <fullName evidence="3">Acetyl esterase/lipase</fullName>
    </submittedName>
</protein>
<proteinExistence type="predicted"/>
<name>A0A318H682_9MYCO</name>
<dbReference type="InterPro" id="IPR050300">
    <property type="entry name" value="GDXG_lipolytic_enzyme"/>
</dbReference>
<dbReference type="Proteomes" id="UP000247781">
    <property type="component" value="Unassembled WGS sequence"/>
</dbReference>
<feature type="domain" description="Alpha/beta hydrolase fold-3" evidence="2">
    <location>
        <begin position="213"/>
        <end position="416"/>
    </location>
</feature>
<comment type="caution">
    <text evidence="3">The sequence shown here is derived from an EMBL/GenBank/DDBJ whole genome shotgun (WGS) entry which is preliminary data.</text>
</comment>
<evidence type="ECO:0000313" key="4">
    <source>
        <dbReference type="Proteomes" id="UP000247781"/>
    </source>
</evidence>
<dbReference type="Gene3D" id="3.40.50.1820">
    <property type="entry name" value="alpha/beta hydrolase"/>
    <property type="match status" value="1"/>
</dbReference>
<keyword evidence="1" id="KW-0378">Hydrolase</keyword>
<keyword evidence="4" id="KW-1185">Reference proteome</keyword>
<dbReference type="PANTHER" id="PTHR48081:SF8">
    <property type="entry name" value="ALPHA_BETA HYDROLASE FOLD-3 DOMAIN-CONTAINING PROTEIN-RELATED"/>
    <property type="match status" value="1"/>
</dbReference>
<dbReference type="SUPFAM" id="SSF53474">
    <property type="entry name" value="alpha/beta-Hydrolases"/>
    <property type="match status" value="1"/>
</dbReference>
<dbReference type="GO" id="GO:0016787">
    <property type="term" value="F:hydrolase activity"/>
    <property type="evidence" value="ECO:0007669"/>
    <property type="project" value="UniProtKB-KW"/>
</dbReference>
<dbReference type="InterPro" id="IPR029058">
    <property type="entry name" value="AB_hydrolase_fold"/>
</dbReference>
<gene>
    <name evidence="3" type="ORF">C8E89_13911</name>
</gene>
<reference evidence="4" key="1">
    <citation type="submission" date="2018-05" db="EMBL/GenBank/DDBJ databases">
        <authorList>
            <person name="Deangelis K."/>
            <person name="Huntemann M."/>
            <person name="Clum A."/>
            <person name="Pillay M."/>
            <person name="Palaniappan K."/>
            <person name="Varghese N."/>
            <person name="Mikhailova N."/>
            <person name="Stamatis D."/>
            <person name="Reddy T."/>
            <person name="Daum C."/>
            <person name="Shapiro N."/>
            <person name="Ivanova N."/>
            <person name="Kyrpides N."/>
            <person name="Woyke T."/>
        </authorList>
    </citation>
    <scope>NUCLEOTIDE SEQUENCE [LARGE SCALE GENOMIC DNA]</scope>
    <source>
        <strain evidence="4">GAS496</strain>
    </source>
</reference>
<sequence length="448" mass="47315">MPSVATAPLTATISDVSLASVSAAETTVQRTNSSQAPAAAVPAEPAEVITGLVSNLLGGLLHPLATGNAPATPPGAPAVWSLLAFARREFETAQTPASVADVPAAVQTTTQTSVTNTPVAGLQAQAVKNSLTYTPPPTIIDQLTVAALRLVRDITGFFGIPYVAVLSQLITSEDPPFFLTLGLNARQTEFEVSPGNAWKVWEFEPPNPTGATVIAIHGGGAIYQPNVLHWIDYTQMARDTGATVLVPLYPLATTEAGSLLNVTPGMADYISHVIDDRGAQNVHVYADSEGATYAFAAVRDLILAGEDVPASMVLLSGQADYSTENTGAGIDDPFFNKVTVDYFSRFHTFDGIVNGDPRISPLRMETAVLQAMPPTTMYVGTEEILLPANLQLYQRAVDIGAPISLVVGRGQYHDWALAGLPVNSAAPLVRRDIYRELGLLPTPSMPSM</sequence>
<reference evidence="3 4" key="2">
    <citation type="submission" date="2018-06" db="EMBL/GenBank/DDBJ databases">
        <title>Sequencing of bacterial isolates from soil warming experiment in Harvard Forest, Massachusetts, USA.</title>
        <authorList>
            <person name="Deangelis K.PhD."/>
        </authorList>
    </citation>
    <scope>NUCLEOTIDE SEQUENCE [LARGE SCALE GENOMIC DNA]</scope>
    <source>
        <strain evidence="3 4">GAS496</strain>
    </source>
</reference>
<dbReference type="EMBL" id="QJJU01000039">
    <property type="protein sequence ID" value="PXW99855.1"/>
    <property type="molecule type" value="Genomic_DNA"/>
</dbReference>
<accession>A0A318H682</accession>
<evidence type="ECO:0000259" key="2">
    <source>
        <dbReference type="Pfam" id="PF07859"/>
    </source>
</evidence>